<evidence type="ECO:0000313" key="1">
    <source>
        <dbReference type="EMBL" id="KAG9188799.1"/>
    </source>
</evidence>
<dbReference type="Proteomes" id="UP001199106">
    <property type="component" value="Unassembled WGS sequence"/>
</dbReference>
<reference evidence="1" key="1">
    <citation type="submission" date="2021-07" db="EMBL/GenBank/DDBJ databases">
        <title>Genome Resource of American Ginseng Black Spot Pathogen Alternaria panax.</title>
        <authorList>
            <person name="Qiu C."/>
            <person name="Wang W."/>
            <person name="Liu Z."/>
        </authorList>
    </citation>
    <scope>NUCLEOTIDE SEQUENCE</scope>
    <source>
        <strain evidence="1">BNCC115425</strain>
    </source>
</reference>
<evidence type="ECO:0000313" key="2">
    <source>
        <dbReference type="Proteomes" id="UP001199106"/>
    </source>
</evidence>
<name>A0AAD4FE31_9PLEO</name>
<comment type="caution">
    <text evidence="1">The sequence shown here is derived from an EMBL/GenBank/DDBJ whole genome shotgun (WGS) entry which is preliminary data.</text>
</comment>
<gene>
    <name evidence="1" type="ORF">G6011_07504</name>
</gene>
<accession>A0AAD4FE31</accession>
<sequence length="242" mass="27468">MESIYSTALSLSQDTDRFHETYEITEELPRVASKYDASQNSTTSPLLCLPAEVRNKVFEYVCNGLIIFMGLGVGRGKDEIYVMDGADQRSSRISSPFVALQQTCRQIYSETALLPFSANKCWYFTTGSLPGCKELLYNAQFQCIQHICFTVKINTSCILAPLGDLCLERLQGLERFPKLKEVTIYMNTEEWELEHLLEDLKTAMKDELEKVVSASVKVVYEVRCQEHDFISWPSAISPSGRK</sequence>
<keyword evidence="2" id="KW-1185">Reference proteome</keyword>
<dbReference type="EMBL" id="JAANER010000006">
    <property type="protein sequence ID" value="KAG9188799.1"/>
    <property type="molecule type" value="Genomic_DNA"/>
</dbReference>
<protein>
    <submittedName>
        <fullName evidence="1">Uncharacterized protein</fullName>
    </submittedName>
</protein>
<dbReference type="PANTHER" id="PTHR38790">
    <property type="entry name" value="2EXR DOMAIN-CONTAINING PROTEIN-RELATED"/>
    <property type="match status" value="1"/>
</dbReference>
<dbReference type="AlphaFoldDB" id="A0AAD4FE31"/>
<organism evidence="1 2">
    <name type="scientific">Alternaria panax</name>
    <dbReference type="NCBI Taxonomy" id="48097"/>
    <lineage>
        <taxon>Eukaryota</taxon>
        <taxon>Fungi</taxon>
        <taxon>Dikarya</taxon>
        <taxon>Ascomycota</taxon>
        <taxon>Pezizomycotina</taxon>
        <taxon>Dothideomycetes</taxon>
        <taxon>Pleosporomycetidae</taxon>
        <taxon>Pleosporales</taxon>
        <taxon>Pleosporineae</taxon>
        <taxon>Pleosporaceae</taxon>
        <taxon>Alternaria</taxon>
        <taxon>Alternaria sect. Panax</taxon>
    </lineage>
</organism>
<proteinExistence type="predicted"/>
<dbReference type="PANTHER" id="PTHR38790:SF4">
    <property type="entry name" value="2EXR DOMAIN-CONTAINING PROTEIN"/>
    <property type="match status" value="1"/>
</dbReference>